<evidence type="ECO:0000313" key="4">
    <source>
        <dbReference type="EMBL" id="JAC92042.1"/>
    </source>
</evidence>
<protein>
    <submittedName>
        <fullName evidence="4">Putative trypsin-like serine protease</fullName>
    </submittedName>
</protein>
<dbReference type="GO" id="GO:0004252">
    <property type="term" value="F:serine-type endopeptidase activity"/>
    <property type="evidence" value="ECO:0007669"/>
    <property type="project" value="InterPro"/>
</dbReference>
<dbReference type="Gene3D" id="2.40.10.10">
    <property type="entry name" value="Trypsin-like serine proteases"/>
    <property type="match status" value="1"/>
</dbReference>
<dbReference type="EMBL" id="GBIH01002668">
    <property type="protein sequence ID" value="JAC92042.1"/>
    <property type="molecule type" value="mRNA"/>
</dbReference>
<dbReference type="Pfam" id="PF00089">
    <property type="entry name" value="Trypsin"/>
    <property type="match status" value="1"/>
</dbReference>
<dbReference type="PANTHER" id="PTHR24252">
    <property type="entry name" value="ACROSIN-RELATED"/>
    <property type="match status" value="1"/>
</dbReference>
<dbReference type="GO" id="GO:0006508">
    <property type="term" value="P:proteolysis"/>
    <property type="evidence" value="ECO:0007669"/>
    <property type="project" value="UniProtKB-KW"/>
</dbReference>
<feature type="domain" description="Peptidase S1" evidence="3">
    <location>
        <begin position="48"/>
        <end position="97"/>
    </location>
</feature>
<dbReference type="InterPro" id="IPR001254">
    <property type="entry name" value="Trypsin_dom"/>
</dbReference>
<dbReference type="SUPFAM" id="SSF50494">
    <property type="entry name" value="Trypsin-like serine proteases"/>
    <property type="match status" value="1"/>
</dbReference>
<feature type="signal peptide" evidence="2">
    <location>
        <begin position="1"/>
        <end position="22"/>
    </location>
</feature>
<dbReference type="PANTHER" id="PTHR24252:SF7">
    <property type="entry name" value="HYALIN"/>
    <property type="match status" value="1"/>
</dbReference>
<keyword evidence="2" id="KW-0732">Signal</keyword>
<sequence length="184" mass="20273">MNSRFLIFLYATAFISLGSARGDRTDRNNDPPCNCGKRQEAKIVSSRIINGTKAPPEHWPWVVGIYDSTDTLVCGGSLINEEYVVTAVHCFVETAEDPLMYGTSRPVDSCWCGFLAGQATAIKPERPSLFVKVSPFLDSLISKFVQPGNHTEKNATCATEDARKKCVTKGLSLLQTPLYNYKTS</sequence>
<dbReference type="InterPro" id="IPR009003">
    <property type="entry name" value="Peptidase_S1_PA"/>
</dbReference>
<keyword evidence="1" id="KW-1015">Disulfide bond</keyword>
<accession>A0A090X7J1</accession>
<proteinExistence type="evidence at transcript level"/>
<dbReference type="InterPro" id="IPR043504">
    <property type="entry name" value="Peptidase_S1_PA_chymotrypsin"/>
</dbReference>
<keyword evidence="4" id="KW-0378">Hydrolase</keyword>
<evidence type="ECO:0000256" key="1">
    <source>
        <dbReference type="ARBA" id="ARBA00023157"/>
    </source>
</evidence>
<reference evidence="4" key="1">
    <citation type="journal article" date="2015" name="PLoS Negl. Trop. Dis.">
        <title>Deep Sequencing Analysis of the Ixodes ricinus Haemocytome.</title>
        <authorList>
            <person name="Kotsyfakis M."/>
            <person name="Kopacek P."/>
            <person name="Franta Z."/>
            <person name="Pedra J.H."/>
            <person name="Ribeiro J.M."/>
        </authorList>
    </citation>
    <scope>NUCLEOTIDE SEQUENCE</scope>
</reference>
<dbReference type="AlphaFoldDB" id="A0A090X7J1"/>
<name>A0A090X7J1_IXORI</name>
<organism evidence="4">
    <name type="scientific">Ixodes ricinus</name>
    <name type="common">Common tick</name>
    <name type="synonym">Acarus ricinus</name>
    <dbReference type="NCBI Taxonomy" id="34613"/>
    <lineage>
        <taxon>Eukaryota</taxon>
        <taxon>Metazoa</taxon>
        <taxon>Ecdysozoa</taxon>
        <taxon>Arthropoda</taxon>
        <taxon>Chelicerata</taxon>
        <taxon>Arachnida</taxon>
        <taxon>Acari</taxon>
        <taxon>Parasitiformes</taxon>
        <taxon>Ixodida</taxon>
        <taxon>Ixodoidea</taxon>
        <taxon>Ixodidae</taxon>
        <taxon>Ixodinae</taxon>
        <taxon>Ixodes</taxon>
    </lineage>
</organism>
<feature type="chain" id="PRO_5001868186" evidence="2">
    <location>
        <begin position="23"/>
        <end position="184"/>
    </location>
</feature>
<keyword evidence="4" id="KW-0645">Protease</keyword>
<evidence type="ECO:0000256" key="2">
    <source>
        <dbReference type="SAM" id="SignalP"/>
    </source>
</evidence>
<evidence type="ECO:0000259" key="3">
    <source>
        <dbReference type="Pfam" id="PF00089"/>
    </source>
</evidence>